<sequence>MKTLVVLAFIVLAFYGYRYLPASIKSKTDAFLAASHLEAFGPSRWLPALGEASDPYAEKLHEGSPVVKREKLIQDLKGQIQIMASTHDAKTNAERAQFTKAGTEAKSLLDQLETENPNSGFLRDIAFKILEAILPSASSTAICNSLKL</sequence>
<proteinExistence type="predicted"/>
<dbReference type="Proteomes" id="UP000808388">
    <property type="component" value="Unassembled WGS sequence"/>
</dbReference>
<evidence type="ECO:0000313" key="1">
    <source>
        <dbReference type="EMBL" id="MBI3627806.1"/>
    </source>
</evidence>
<organism evidence="1 2">
    <name type="scientific">Candidatus Sungiibacteriota bacterium</name>
    <dbReference type="NCBI Taxonomy" id="2750080"/>
    <lineage>
        <taxon>Bacteria</taxon>
        <taxon>Candidatus Sungiibacteriota</taxon>
    </lineage>
</organism>
<accession>A0A9D6QYW4</accession>
<gene>
    <name evidence="1" type="ORF">HY220_03655</name>
</gene>
<evidence type="ECO:0000313" key="2">
    <source>
        <dbReference type="Proteomes" id="UP000808388"/>
    </source>
</evidence>
<comment type="caution">
    <text evidence="1">The sequence shown here is derived from an EMBL/GenBank/DDBJ whole genome shotgun (WGS) entry which is preliminary data.</text>
</comment>
<dbReference type="AlphaFoldDB" id="A0A9D6QYW4"/>
<name>A0A9D6QYW4_9BACT</name>
<protein>
    <submittedName>
        <fullName evidence="1">Uncharacterized protein</fullName>
    </submittedName>
</protein>
<reference evidence="1" key="1">
    <citation type="submission" date="2020-07" db="EMBL/GenBank/DDBJ databases">
        <title>Huge and variable diversity of episymbiotic CPR bacteria and DPANN archaea in groundwater ecosystems.</title>
        <authorList>
            <person name="He C.Y."/>
            <person name="Keren R."/>
            <person name="Whittaker M."/>
            <person name="Farag I.F."/>
            <person name="Doudna J."/>
            <person name="Cate J.H.D."/>
            <person name="Banfield J.F."/>
        </authorList>
    </citation>
    <scope>NUCLEOTIDE SEQUENCE</scope>
    <source>
        <strain evidence="1">NC_groundwater_972_Pr1_S-0.2um_49_27</strain>
    </source>
</reference>
<dbReference type="EMBL" id="JACQCQ010000013">
    <property type="protein sequence ID" value="MBI3627806.1"/>
    <property type="molecule type" value="Genomic_DNA"/>
</dbReference>